<gene>
    <name evidence="3" type="ORF">BJX68DRAFT_263018</name>
</gene>
<name>A0ABR4KYU8_9EURO</name>
<feature type="transmembrane region" description="Helical" evidence="2">
    <location>
        <begin position="455"/>
        <end position="476"/>
    </location>
</feature>
<evidence type="ECO:0000256" key="1">
    <source>
        <dbReference type="SAM" id="MobiDB-lite"/>
    </source>
</evidence>
<feature type="region of interest" description="Disordered" evidence="1">
    <location>
        <begin position="275"/>
        <end position="296"/>
    </location>
</feature>
<organism evidence="3 4">
    <name type="scientific">Aspergillus pseudodeflectus</name>
    <dbReference type="NCBI Taxonomy" id="176178"/>
    <lineage>
        <taxon>Eukaryota</taxon>
        <taxon>Fungi</taxon>
        <taxon>Dikarya</taxon>
        <taxon>Ascomycota</taxon>
        <taxon>Pezizomycotina</taxon>
        <taxon>Eurotiomycetes</taxon>
        <taxon>Eurotiomycetidae</taxon>
        <taxon>Eurotiales</taxon>
        <taxon>Aspergillaceae</taxon>
        <taxon>Aspergillus</taxon>
        <taxon>Aspergillus subgen. Nidulantes</taxon>
    </lineage>
</organism>
<keyword evidence="4" id="KW-1185">Reference proteome</keyword>
<keyword evidence="2" id="KW-0472">Membrane</keyword>
<feature type="compositionally biased region" description="Basic and acidic residues" evidence="1">
    <location>
        <begin position="492"/>
        <end position="502"/>
    </location>
</feature>
<keyword evidence="2" id="KW-0812">Transmembrane</keyword>
<keyword evidence="2" id="KW-1133">Transmembrane helix</keyword>
<comment type="caution">
    <text evidence="3">The sequence shown here is derived from an EMBL/GenBank/DDBJ whole genome shotgun (WGS) entry which is preliminary data.</text>
</comment>
<dbReference type="Proteomes" id="UP001610444">
    <property type="component" value="Unassembled WGS sequence"/>
</dbReference>
<feature type="compositionally biased region" description="Low complexity" evidence="1">
    <location>
        <begin position="275"/>
        <end position="284"/>
    </location>
</feature>
<feature type="transmembrane region" description="Helical" evidence="2">
    <location>
        <begin position="417"/>
        <end position="435"/>
    </location>
</feature>
<protein>
    <submittedName>
        <fullName evidence="3">Uncharacterized protein</fullName>
    </submittedName>
</protein>
<dbReference type="Gene3D" id="1.20.58.340">
    <property type="entry name" value="Magnesium transport protein CorA, transmembrane region"/>
    <property type="match status" value="1"/>
</dbReference>
<evidence type="ECO:0000256" key="2">
    <source>
        <dbReference type="SAM" id="Phobius"/>
    </source>
</evidence>
<evidence type="ECO:0000313" key="3">
    <source>
        <dbReference type="EMBL" id="KAL2857453.1"/>
    </source>
</evidence>
<dbReference type="EMBL" id="JBFXLR010000006">
    <property type="protein sequence ID" value="KAL2857453.1"/>
    <property type="molecule type" value="Genomic_DNA"/>
</dbReference>
<accession>A0ABR4KYU8</accession>
<sequence length="533" mass="59974">MDGKHDTFHISRLEASFGHTKVKPRGNSVEMKDVFRHAKADDLNVNDLDFDFSLDRDSYPLDTLESLQDVFSAAQHHTHFANARNFSDETQIRCFDSDGRTSKWLTLDTELLSGLLRKVSNPQSTSPASTDMMPRRLLAFFVPLIPAKNTSYGSRITMTQDSTRELFRSLSVNPLYIMNLIGRPDYWAPQTRWESDSNGDFQACDFFCQHPRWNLHVQGAPLSVYMRYSAALNLTTYIISHKEGDSSIRVLSSILDTTIETARPPQRANIFETPSISLSSSPHSPSKPPIDDHLAGLSDSDRRNLSNLTKQLQIISQNADSHLGNADVAIITASAIRTVHGHLHKAIGSPIQVHERAADSINYVIESVQKQKIWFLNYKARKDSTMALVYNLVTQQDAASNIQIAASMKRDSTSMNAIAALTMVFLPGTFTATLLDTGIFFARENSLRIHVSGLWWLWIVLTVPLTLIVIVCWWIYKKRKGKARIGPNVNANDDKGENKAGQEDIVPPTPKRPSFRLANFRTWSRNDSIAFRV</sequence>
<feature type="region of interest" description="Disordered" evidence="1">
    <location>
        <begin position="486"/>
        <end position="513"/>
    </location>
</feature>
<proteinExistence type="predicted"/>
<dbReference type="RefSeq" id="XP_070902984.1">
    <property type="nucleotide sequence ID" value="XM_071044580.1"/>
</dbReference>
<evidence type="ECO:0000313" key="4">
    <source>
        <dbReference type="Proteomes" id="UP001610444"/>
    </source>
</evidence>
<reference evidence="3 4" key="1">
    <citation type="submission" date="2024-07" db="EMBL/GenBank/DDBJ databases">
        <title>Section-level genome sequencing and comparative genomics of Aspergillus sections Usti and Cavernicolus.</title>
        <authorList>
            <consortium name="Lawrence Berkeley National Laboratory"/>
            <person name="Nybo J.L."/>
            <person name="Vesth T.C."/>
            <person name="Theobald S."/>
            <person name="Frisvad J.C."/>
            <person name="Larsen T.O."/>
            <person name="Kjaerboelling I."/>
            <person name="Rothschild-Mancinelli K."/>
            <person name="Lyhne E.K."/>
            <person name="Kogle M.E."/>
            <person name="Barry K."/>
            <person name="Clum A."/>
            <person name="Na H."/>
            <person name="Ledsgaard L."/>
            <person name="Lin J."/>
            <person name="Lipzen A."/>
            <person name="Kuo A."/>
            <person name="Riley R."/>
            <person name="Mondo S."/>
            <person name="LaButti K."/>
            <person name="Haridas S."/>
            <person name="Pangalinan J."/>
            <person name="Salamov A.A."/>
            <person name="Simmons B.A."/>
            <person name="Magnuson J.K."/>
            <person name="Chen J."/>
            <person name="Drula E."/>
            <person name="Henrissat B."/>
            <person name="Wiebenga A."/>
            <person name="Lubbers R.J."/>
            <person name="Gomes A.C."/>
            <person name="Macurrencykelacurrency M.R."/>
            <person name="Stajich J."/>
            <person name="Grigoriev I.V."/>
            <person name="Mortensen U.H."/>
            <person name="De vries R.P."/>
            <person name="Baker S.E."/>
            <person name="Andersen M.R."/>
        </authorList>
    </citation>
    <scope>NUCLEOTIDE SEQUENCE [LARGE SCALE GENOMIC DNA]</scope>
    <source>
        <strain evidence="3 4">CBS 756.74</strain>
    </source>
</reference>
<dbReference type="GeneID" id="98159744"/>